<gene>
    <name evidence="1" type="ORF">CWE10_11640</name>
</gene>
<reference evidence="1" key="1">
    <citation type="submission" date="2017-11" db="EMBL/GenBank/DDBJ databases">
        <title>Three new genomes from thermophilic consortium.</title>
        <authorList>
            <person name="Quaggio R."/>
            <person name="Amgarten D."/>
            <person name="Setubal J.C."/>
        </authorList>
    </citation>
    <scope>NUCLEOTIDE SEQUENCE</scope>
    <source>
        <strain evidence="1">ZCTH01-B2</strain>
    </source>
</reference>
<dbReference type="Proteomes" id="UP000732377">
    <property type="component" value="Unassembled WGS sequence"/>
</dbReference>
<dbReference type="RefSeq" id="WP_273379934.1">
    <property type="nucleotide sequence ID" value="NZ_PIUK01000113.1"/>
</dbReference>
<accession>A0A953I4K0</accession>
<evidence type="ECO:0000313" key="2">
    <source>
        <dbReference type="Proteomes" id="UP000732377"/>
    </source>
</evidence>
<name>A0A953I4K0_SYMTR</name>
<sequence length="141" mass="15146">MKRQALWGMGAVVLAVLLITGMRPAVLALDDVVEALERAGLQVAVQETVSWPVLGEGTRLALGADGAHTLVAFIYASQEEQERFEVGEGGYRVTDGNTAALFEWDSPQTVIRHRNVMIIMPADSPALATVRAATLAWGMVD</sequence>
<organism evidence="1 2">
    <name type="scientific">Symbiobacterium thermophilum</name>
    <dbReference type="NCBI Taxonomy" id="2734"/>
    <lineage>
        <taxon>Bacteria</taxon>
        <taxon>Bacillati</taxon>
        <taxon>Bacillota</taxon>
        <taxon>Clostridia</taxon>
        <taxon>Eubacteriales</taxon>
        <taxon>Symbiobacteriaceae</taxon>
        <taxon>Symbiobacterium</taxon>
    </lineage>
</organism>
<comment type="caution">
    <text evidence="1">The sequence shown here is derived from an EMBL/GenBank/DDBJ whole genome shotgun (WGS) entry which is preliminary data.</text>
</comment>
<dbReference type="AlphaFoldDB" id="A0A953I4K0"/>
<evidence type="ECO:0000313" key="1">
    <source>
        <dbReference type="EMBL" id="MBY6276841.1"/>
    </source>
</evidence>
<dbReference type="EMBL" id="PIUK01000113">
    <property type="protein sequence ID" value="MBY6276841.1"/>
    <property type="molecule type" value="Genomic_DNA"/>
</dbReference>
<proteinExistence type="predicted"/>
<protein>
    <submittedName>
        <fullName evidence="1">Uncharacterized protein</fullName>
    </submittedName>
</protein>